<keyword evidence="13" id="KW-1185">Reference proteome</keyword>
<dbReference type="PANTHER" id="PTHR30349:SF77">
    <property type="entry name" value="TYROSINE RECOMBINASE XERC"/>
    <property type="match status" value="1"/>
</dbReference>
<proteinExistence type="inferred from homology"/>
<evidence type="ECO:0000256" key="6">
    <source>
        <dbReference type="ARBA" id="ARBA00023125"/>
    </source>
</evidence>
<dbReference type="GO" id="GO:0006313">
    <property type="term" value="P:DNA transposition"/>
    <property type="evidence" value="ECO:0007669"/>
    <property type="project" value="UniProtKB-UniRule"/>
</dbReference>
<sequence length="308" mass="33526">MAPVLSRYADFLRYERDVSENTVRAYLSDVRSLLIFAAPDSTTAAALEDSSPESLEPFAFTLTTLRGWLATLAAAGESRASLARRTSAIKQFFSWAANVSLIESNPALRLVAPKRDSRLPTVLREDEVTTLLALANEEAADDDPIKIRDAAIFELIYAAGLRVSEAAELPLHAIDRSRLVVTVTGKGRKTRTVPIGRPALQAIDRWLAVRADIAANDASTLFIGARGGRLDPRTIRAALHRLATRAGVRDIAPHGLRHSAATHVLDGGADLRTVQELLGHSSLSTTQRYTHVTKDKLRAAFEQAHPRA</sequence>
<feature type="active site" description="O-(3'-phospho-DNA)-tyrosine intermediate" evidence="9">
    <location>
        <position position="289"/>
    </location>
</feature>
<organism evidence="12 13">
    <name type="scientific">Bowdeniella nasicola</name>
    <dbReference type="NCBI Taxonomy" id="208480"/>
    <lineage>
        <taxon>Bacteria</taxon>
        <taxon>Bacillati</taxon>
        <taxon>Actinomycetota</taxon>
        <taxon>Actinomycetes</taxon>
        <taxon>Actinomycetales</taxon>
        <taxon>Actinomycetaceae</taxon>
        <taxon>Bowdeniella</taxon>
    </lineage>
</organism>
<feature type="active site" evidence="9">
    <location>
        <position position="254"/>
    </location>
</feature>
<comment type="subcellular location">
    <subcellularLocation>
        <location evidence="1 9">Cytoplasm</location>
    </subcellularLocation>
</comment>
<dbReference type="GO" id="GO:0051301">
    <property type="term" value="P:cell division"/>
    <property type="evidence" value="ECO:0007669"/>
    <property type="project" value="UniProtKB-KW"/>
</dbReference>
<evidence type="ECO:0000256" key="1">
    <source>
        <dbReference type="ARBA" id="ARBA00004496"/>
    </source>
</evidence>
<dbReference type="OrthoDB" id="9801717at2"/>
<feature type="active site" evidence="9">
    <location>
        <position position="257"/>
    </location>
</feature>
<dbReference type="GO" id="GO:0003677">
    <property type="term" value="F:DNA binding"/>
    <property type="evidence" value="ECO:0007669"/>
    <property type="project" value="UniProtKB-UniRule"/>
</dbReference>
<keyword evidence="6 9" id="KW-0238">DNA-binding</keyword>
<dbReference type="Pfam" id="PF02899">
    <property type="entry name" value="Phage_int_SAM_1"/>
    <property type="match status" value="1"/>
</dbReference>
<keyword evidence="4 9" id="KW-0159">Chromosome partition</keyword>
<name>A0A1H4CXL5_9ACTO</name>
<dbReference type="PROSITE" id="PS51898">
    <property type="entry name" value="TYR_RECOMBINASE"/>
    <property type="match status" value="1"/>
</dbReference>
<accession>A0A1H4CXL5</accession>
<evidence type="ECO:0000256" key="7">
    <source>
        <dbReference type="ARBA" id="ARBA00023172"/>
    </source>
</evidence>
<keyword evidence="8 9" id="KW-0131">Cell cycle</keyword>
<keyword evidence="2 9" id="KW-0963">Cytoplasm</keyword>
<evidence type="ECO:0000256" key="5">
    <source>
        <dbReference type="ARBA" id="ARBA00022908"/>
    </source>
</evidence>
<evidence type="ECO:0000256" key="2">
    <source>
        <dbReference type="ARBA" id="ARBA00022490"/>
    </source>
</evidence>
<gene>
    <name evidence="9" type="primary">xerC</name>
    <name evidence="12" type="ORF">SAMN02910418_02085</name>
</gene>
<feature type="active site" evidence="9">
    <location>
        <position position="186"/>
    </location>
</feature>
<dbReference type="EMBL" id="FNQV01000014">
    <property type="protein sequence ID" value="SEA65154.1"/>
    <property type="molecule type" value="Genomic_DNA"/>
</dbReference>
<dbReference type="CDD" id="cd00798">
    <property type="entry name" value="INT_XerDC_C"/>
    <property type="match status" value="1"/>
</dbReference>
<dbReference type="PANTHER" id="PTHR30349">
    <property type="entry name" value="PHAGE INTEGRASE-RELATED"/>
    <property type="match status" value="1"/>
</dbReference>
<evidence type="ECO:0000256" key="9">
    <source>
        <dbReference type="HAMAP-Rule" id="MF_01808"/>
    </source>
</evidence>
<feature type="domain" description="Core-binding (CB)" evidence="11">
    <location>
        <begin position="1"/>
        <end position="97"/>
    </location>
</feature>
<evidence type="ECO:0000313" key="12">
    <source>
        <dbReference type="EMBL" id="SEA65154.1"/>
    </source>
</evidence>
<feature type="active site" evidence="9">
    <location>
        <position position="162"/>
    </location>
</feature>
<protein>
    <recommendedName>
        <fullName evidence="9">Tyrosine recombinase XerC</fullName>
    </recommendedName>
</protein>
<dbReference type="InterPro" id="IPR013762">
    <property type="entry name" value="Integrase-like_cat_sf"/>
</dbReference>
<feature type="active site" evidence="9">
    <location>
        <position position="280"/>
    </location>
</feature>
<dbReference type="InterPro" id="IPR050090">
    <property type="entry name" value="Tyrosine_recombinase_XerCD"/>
</dbReference>
<comment type="similarity">
    <text evidence="9">Belongs to the 'phage' integrase family. XerC subfamily.</text>
</comment>
<dbReference type="Gene3D" id="1.10.150.130">
    <property type="match status" value="1"/>
</dbReference>
<keyword evidence="7 9" id="KW-0233">DNA recombination</keyword>
<comment type="subunit">
    <text evidence="9">Forms a cyclic heterotetrameric complex composed of two molecules of XerC and two molecules of XerD.</text>
</comment>
<dbReference type="PROSITE" id="PS51900">
    <property type="entry name" value="CB"/>
    <property type="match status" value="1"/>
</dbReference>
<reference evidence="13" key="1">
    <citation type="submission" date="2016-10" db="EMBL/GenBank/DDBJ databases">
        <authorList>
            <person name="Varghese N."/>
            <person name="Submissions S."/>
        </authorList>
    </citation>
    <scope>NUCLEOTIDE SEQUENCE [LARGE SCALE GENOMIC DNA]</scope>
    <source>
        <strain evidence="13">KPR-1</strain>
    </source>
</reference>
<dbReference type="Proteomes" id="UP000199288">
    <property type="component" value="Unassembled WGS sequence"/>
</dbReference>
<evidence type="ECO:0000259" key="10">
    <source>
        <dbReference type="PROSITE" id="PS51898"/>
    </source>
</evidence>
<dbReference type="RefSeq" id="WP_092565636.1">
    <property type="nucleotide sequence ID" value="NZ_FNQV01000014.1"/>
</dbReference>
<evidence type="ECO:0000256" key="3">
    <source>
        <dbReference type="ARBA" id="ARBA00022618"/>
    </source>
</evidence>
<dbReference type="InterPro" id="IPR044068">
    <property type="entry name" value="CB"/>
</dbReference>
<dbReference type="SUPFAM" id="SSF56349">
    <property type="entry name" value="DNA breaking-rejoining enzymes"/>
    <property type="match status" value="1"/>
</dbReference>
<dbReference type="InterPro" id="IPR002104">
    <property type="entry name" value="Integrase_catalytic"/>
</dbReference>
<dbReference type="Pfam" id="PF00589">
    <property type="entry name" value="Phage_integrase"/>
    <property type="match status" value="1"/>
</dbReference>
<dbReference type="InterPro" id="IPR010998">
    <property type="entry name" value="Integrase_recombinase_N"/>
</dbReference>
<dbReference type="InterPro" id="IPR023009">
    <property type="entry name" value="Tyrosine_recombinase_XerC/XerD"/>
</dbReference>
<evidence type="ECO:0000256" key="4">
    <source>
        <dbReference type="ARBA" id="ARBA00022829"/>
    </source>
</evidence>
<keyword evidence="5 9" id="KW-0229">DNA integration</keyword>
<dbReference type="GO" id="GO:0009037">
    <property type="term" value="F:tyrosine-based site-specific recombinase activity"/>
    <property type="evidence" value="ECO:0007669"/>
    <property type="project" value="UniProtKB-UniRule"/>
</dbReference>
<keyword evidence="3 9" id="KW-0132">Cell division</keyword>
<dbReference type="Gene3D" id="1.10.443.10">
    <property type="entry name" value="Intergrase catalytic core"/>
    <property type="match status" value="1"/>
</dbReference>
<comment type="function">
    <text evidence="9">Site-specific tyrosine recombinase, which acts by catalyzing the cutting and rejoining of the recombining DNA molecules. The XerC-XerD complex is essential to convert dimers of the bacterial chromosome into monomers to permit their segregation at cell division. It also contributes to the segregational stability of plasmids.</text>
</comment>
<dbReference type="HAMAP" id="MF_01808">
    <property type="entry name" value="Recomb_XerC_XerD"/>
    <property type="match status" value="1"/>
</dbReference>
<evidence type="ECO:0000259" key="11">
    <source>
        <dbReference type="PROSITE" id="PS51900"/>
    </source>
</evidence>
<dbReference type="InterPro" id="IPR011010">
    <property type="entry name" value="DNA_brk_join_enz"/>
</dbReference>
<dbReference type="GO" id="GO:0007059">
    <property type="term" value="P:chromosome segregation"/>
    <property type="evidence" value="ECO:0007669"/>
    <property type="project" value="UniProtKB-UniRule"/>
</dbReference>
<dbReference type="AlphaFoldDB" id="A0A1H4CXL5"/>
<dbReference type="InterPro" id="IPR004107">
    <property type="entry name" value="Integrase_SAM-like_N"/>
</dbReference>
<feature type="domain" description="Tyr recombinase" evidence="10">
    <location>
        <begin position="118"/>
        <end position="302"/>
    </location>
</feature>
<dbReference type="GO" id="GO:0005737">
    <property type="term" value="C:cytoplasm"/>
    <property type="evidence" value="ECO:0007669"/>
    <property type="project" value="UniProtKB-SubCell"/>
</dbReference>
<evidence type="ECO:0000256" key="8">
    <source>
        <dbReference type="ARBA" id="ARBA00023306"/>
    </source>
</evidence>
<evidence type="ECO:0000313" key="13">
    <source>
        <dbReference type="Proteomes" id="UP000199288"/>
    </source>
</evidence>